<feature type="compositionally biased region" description="Polar residues" evidence="4">
    <location>
        <begin position="620"/>
        <end position="631"/>
    </location>
</feature>
<keyword evidence="5" id="KW-0812">Transmembrane</keyword>
<feature type="region of interest" description="Disordered" evidence="4">
    <location>
        <begin position="620"/>
        <end position="641"/>
    </location>
</feature>
<evidence type="ECO:0000259" key="6">
    <source>
        <dbReference type="PROSITE" id="PS50086"/>
    </source>
</evidence>
<dbReference type="AlphaFoldDB" id="A0AB34PPR6"/>
<name>A0AB34PPR6_CANAX</name>
<dbReference type="PANTHER" id="PTHR20913">
    <property type="entry name" value="TBC1 DOMAIN FAMILY MEMBER 20/GTPASE"/>
    <property type="match status" value="1"/>
</dbReference>
<feature type="transmembrane region" description="Helical" evidence="5">
    <location>
        <begin position="663"/>
        <end position="682"/>
    </location>
</feature>
<gene>
    <name evidence="7" type="ORF">MG3_04256</name>
</gene>
<dbReference type="SMART" id="SM00164">
    <property type="entry name" value="TBC"/>
    <property type="match status" value="1"/>
</dbReference>
<dbReference type="PROSITE" id="PS50086">
    <property type="entry name" value="TBC_RABGAP"/>
    <property type="match status" value="1"/>
</dbReference>
<dbReference type="GO" id="GO:0006888">
    <property type="term" value="P:endoplasmic reticulum to Golgi vesicle-mediated transport"/>
    <property type="evidence" value="ECO:0007669"/>
    <property type="project" value="TreeGrafter"/>
</dbReference>
<keyword evidence="5" id="KW-1133">Transmembrane helix</keyword>
<proteinExistence type="inferred from homology"/>
<comment type="caution">
    <text evidence="7">The sequence shown here is derived from an EMBL/GenBank/DDBJ whole genome shotgun (WGS) entry which is preliminary data.</text>
</comment>
<accession>A0AB34PPR6</accession>
<dbReference type="PANTHER" id="PTHR20913:SF7">
    <property type="entry name" value="RE60063P"/>
    <property type="match status" value="1"/>
</dbReference>
<keyword evidence="5" id="KW-0472">Membrane</keyword>
<dbReference type="InterPro" id="IPR000195">
    <property type="entry name" value="Rab-GAP-TBC_dom"/>
</dbReference>
<keyword evidence="3" id="KW-0343">GTPase activation</keyword>
<feature type="region of interest" description="Disordered" evidence="4">
    <location>
        <begin position="245"/>
        <end position="265"/>
    </location>
</feature>
<comment type="similarity">
    <text evidence="1">Belongs to the OCA5 family.</text>
</comment>
<evidence type="ECO:0000313" key="8">
    <source>
        <dbReference type="Proteomes" id="UP000030161"/>
    </source>
</evidence>
<dbReference type="FunFam" id="1.10.472.80:FF:000173">
    <property type="entry name" value="GTPase-activating protein, putative"/>
    <property type="match status" value="1"/>
</dbReference>
<organism evidence="7 8">
    <name type="scientific">Candida albicans P78048</name>
    <dbReference type="NCBI Taxonomy" id="1094989"/>
    <lineage>
        <taxon>Eukaryota</taxon>
        <taxon>Fungi</taxon>
        <taxon>Dikarya</taxon>
        <taxon>Ascomycota</taxon>
        <taxon>Saccharomycotina</taxon>
        <taxon>Pichiomycetes</taxon>
        <taxon>Debaryomycetaceae</taxon>
        <taxon>Candida/Lodderomyces clade</taxon>
        <taxon>Candida</taxon>
    </lineage>
</organism>
<sequence>MSVVTSEISYQPSSSMDIDFLGESLYRSNEDNLPLNDHIKNLKVKTIYNTITKTKTKTNDKRQVLKLLSDLARSTDGLINNELRCKIWPILLGIEDDNNNNNNNNNIGSTDVTSQSDKVPTTSILSNNKYSTDLFLQDLQCVELPPHKDEDQVKLDIQRSITILNHIQSLSYSGSSSYTTILTTNEIDHLKGKLSNLIIKLLRKYPSLNYYQGFHDIASIILLVCYVPNDKSDDYNINGTSYISNNNNNNNNNSSSSNTINGSNNTYEDSNDYQIDEELAFKMLENLAIYHLRDYLISDINLSINHLRLIPTILEIVDNQLFQLIKQTSNSFIQSQGLNYDYKFYQALSSILTIYSHDLTNLSQILTLWDFSISYNSVLINMYIYVASLITFKSKIWQTLNISNTEDVDFSGIDPDIVHSTISSSNLFDGLTDSQLVTILNKSKELLEMFPINELTNNETTWNKWFKQYNVDSVLCNTSKLVEEDEDLRLHKFNQYRYLTSQKQETETETETETEDVNELSILIARQDEQISRQINDESIEEERIFQQLLAKQEEEEELSQSIQSIQYDDDDEELPSSSSSENSLSSSLTLANSITSSSIHRIKSTLLFRKFFHNNEVSGTTEEAQGVNHSTTTNTDNNDNDEKVIRDKNWVLSLLLNNNSNIYKISITIGFIGVILHFLLIKSNSNNNNTGSNFLTTMIINPLKQFLQYEPLFTLSTIGTTFINDLEESFNGLIESSSIPNMGNFLGNIGIGNIRNTIYGFN</sequence>
<dbReference type="Gene3D" id="1.10.472.80">
    <property type="entry name" value="Ypt/Rab-GAP domain of gyp1p, domain 3"/>
    <property type="match status" value="1"/>
</dbReference>
<dbReference type="InterPro" id="IPR045913">
    <property type="entry name" value="TBC20/Gyp8-like"/>
</dbReference>
<feature type="domain" description="Rab-GAP TBC" evidence="6">
    <location>
        <begin position="78"/>
        <end position="376"/>
    </location>
</feature>
<dbReference type="SUPFAM" id="SSF47923">
    <property type="entry name" value="Ypt/Rab-GAP domain of gyp1p"/>
    <property type="match status" value="1"/>
</dbReference>
<reference evidence="7 8" key="1">
    <citation type="submission" date="2013-12" db="EMBL/GenBank/DDBJ databases">
        <title>The Genome Sequence of Candida albicans P78048.</title>
        <authorList>
            <consortium name="The Broad Institute Genome Sequencing Platform"/>
            <consortium name="The Broad Institute Genome Sequencing Center for Infectious Disease"/>
            <person name="Cuomo C."/>
            <person name="Bennett R."/>
            <person name="Hirakawa M."/>
            <person name="Noverr M."/>
            <person name="Mitchell A."/>
            <person name="Young S.K."/>
            <person name="Zeng Q."/>
            <person name="Gargeya S."/>
            <person name="Fitzgerald M."/>
            <person name="Abouelleil A."/>
            <person name="Alvarado L."/>
            <person name="Berlin A.M."/>
            <person name="Chapman S.B."/>
            <person name="Dewar J."/>
            <person name="Goldberg J."/>
            <person name="Griggs A."/>
            <person name="Gujja S."/>
            <person name="Hansen M."/>
            <person name="Howarth C."/>
            <person name="Imamovic A."/>
            <person name="Larimer J."/>
            <person name="McCowan C."/>
            <person name="Murphy C."/>
            <person name="Pearson M."/>
            <person name="Priest M."/>
            <person name="Roberts A."/>
            <person name="Saif S."/>
            <person name="Shea T."/>
            <person name="Sykes S."/>
            <person name="Wortman J."/>
            <person name="Nusbaum C."/>
            <person name="Birren B."/>
        </authorList>
    </citation>
    <scope>NUCLEOTIDE SEQUENCE [LARGE SCALE GENOMIC DNA]</scope>
    <source>
        <strain evidence="7 8">P78048</strain>
    </source>
</reference>
<dbReference type="Gene3D" id="1.10.8.1310">
    <property type="match status" value="1"/>
</dbReference>
<evidence type="ECO:0000256" key="5">
    <source>
        <dbReference type="SAM" id="Phobius"/>
    </source>
</evidence>
<dbReference type="Pfam" id="PF00566">
    <property type="entry name" value="RabGAP-TBC"/>
    <property type="match status" value="1"/>
</dbReference>
<evidence type="ECO:0000256" key="1">
    <source>
        <dbReference type="ARBA" id="ARBA00005521"/>
    </source>
</evidence>
<dbReference type="Proteomes" id="UP000030161">
    <property type="component" value="Unassembled WGS sequence"/>
</dbReference>
<dbReference type="InterPro" id="IPR035969">
    <property type="entry name" value="Rab-GAP_TBC_sf"/>
</dbReference>
<evidence type="ECO:0000313" key="7">
    <source>
        <dbReference type="EMBL" id="KGR08697.1"/>
    </source>
</evidence>
<evidence type="ECO:0000256" key="4">
    <source>
        <dbReference type="SAM" id="MobiDB-lite"/>
    </source>
</evidence>
<dbReference type="GO" id="GO:0005789">
    <property type="term" value="C:endoplasmic reticulum membrane"/>
    <property type="evidence" value="ECO:0007669"/>
    <property type="project" value="TreeGrafter"/>
</dbReference>
<protein>
    <recommendedName>
        <fullName evidence="2">Oxidant-induced cell-cycle arrest protein 5</fullName>
    </recommendedName>
</protein>
<dbReference type="GO" id="GO:0005096">
    <property type="term" value="F:GTPase activator activity"/>
    <property type="evidence" value="ECO:0007669"/>
    <property type="project" value="UniProtKB-KW"/>
</dbReference>
<dbReference type="EMBL" id="AJIX01000028">
    <property type="protein sequence ID" value="KGR08697.1"/>
    <property type="molecule type" value="Genomic_DNA"/>
</dbReference>
<evidence type="ECO:0000256" key="2">
    <source>
        <dbReference type="ARBA" id="ARBA00019144"/>
    </source>
</evidence>
<evidence type="ECO:0000256" key="3">
    <source>
        <dbReference type="ARBA" id="ARBA00022468"/>
    </source>
</evidence>